<sequence>MSTVQNKVGTETKPFTFTVERGKISEFVSAIGDSNPLYTDSEFAKEKGYRDVPIPPTFPTVIDMWGGADFETLIALLEVNPLKVLHGEQSYDYKKTICAGDVISAVMKVVDQKEKRGMKLFTLETIYKDEASETVLLATSVVIER</sequence>
<dbReference type="Proteomes" id="UP001226720">
    <property type="component" value="Unassembled WGS sequence"/>
</dbReference>
<dbReference type="Gene3D" id="3.10.129.10">
    <property type="entry name" value="Hotdog Thioesterase"/>
    <property type="match status" value="1"/>
</dbReference>
<accession>A0ABU0K350</accession>
<comment type="caution">
    <text evidence="2">The sequence shown here is derived from an EMBL/GenBank/DDBJ whole genome shotgun (WGS) entry which is preliminary data.</text>
</comment>
<evidence type="ECO:0000259" key="1">
    <source>
        <dbReference type="Pfam" id="PF13452"/>
    </source>
</evidence>
<evidence type="ECO:0000313" key="2">
    <source>
        <dbReference type="EMBL" id="MDQ0483756.1"/>
    </source>
</evidence>
<dbReference type="InterPro" id="IPR039569">
    <property type="entry name" value="FAS1-like_DH_region"/>
</dbReference>
<dbReference type="InterPro" id="IPR016709">
    <property type="entry name" value="HadA-like"/>
</dbReference>
<gene>
    <name evidence="2" type="ORF">QO000_002740</name>
</gene>
<protein>
    <submittedName>
        <fullName evidence="2">Acyl dehydratase</fullName>
    </submittedName>
</protein>
<organism evidence="2 3">
    <name type="scientific">Guptibacillus hwajinpoensis</name>
    <dbReference type="NCBI Taxonomy" id="208199"/>
    <lineage>
        <taxon>Bacteria</taxon>
        <taxon>Bacillati</taxon>
        <taxon>Bacillota</taxon>
        <taxon>Bacilli</taxon>
        <taxon>Bacillales</taxon>
        <taxon>Guptibacillaceae</taxon>
        <taxon>Guptibacillus</taxon>
    </lineage>
</organism>
<dbReference type="RefSeq" id="WP_301551657.1">
    <property type="nucleotide sequence ID" value="NZ_JAQRMZ010000004.1"/>
</dbReference>
<keyword evidence="3" id="KW-1185">Reference proteome</keyword>
<dbReference type="CDD" id="cd03441">
    <property type="entry name" value="R_hydratase_like"/>
    <property type="match status" value="1"/>
</dbReference>
<dbReference type="InterPro" id="IPR029069">
    <property type="entry name" value="HotDog_dom_sf"/>
</dbReference>
<dbReference type="Pfam" id="PF13452">
    <property type="entry name" value="FAS1_DH_region"/>
    <property type="match status" value="1"/>
</dbReference>
<dbReference type="SUPFAM" id="SSF54637">
    <property type="entry name" value="Thioesterase/thiol ester dehydrase-isomerase"/>
    <property type="match status" value="1"/>
</dbReference>
<evidence type="ECO:0000313" key="3">
    <source>
        <dbReference type="Proteomes" id="UP001226720"/>
    </source>
</evidence>
<name>A0ABU0K350_9BACL</name>
<dbReference type="EMBL" id="JAUSWM010000005">
    <property type="protein sequence ID" value="MDQ0483756.1"/>
    <property type="molecule type" value="Genomic_DNA"/>
</dbReference>
<dbReference type="GeneID" id="301327195"/>
<proteinExistence type="predicted"/>
<dbReference type="PIRSF" id="PIRSF018072">
    <property type="entry name" value="UCP018072"/>
    <property type="match status" value="1"/>
</dbReference>
<feature type="domain" description="FAS1-like dehydratase" evidence="1">
    <location>
        <begin position="7"/>
        <end position="135"/>
    </location>
</feature>
<reference evidence="2" key="1">
    <citation type="submission" date="2023-07" db="EMBL/GenBank/DDBJ databases">
        <title>Genomic Encyclopedia of Type Strains, Phase IV (KMG-IV): sequencing the most valuable type-strain genomes for metagenomic binning, comparative biology and taxonomic classification.</title>
        <authorList>
            <person name="Goeker M."/>
        </authorList>
    </citation>
    <scope>NUCLEOTIDE SEQUENCE [LARGE SCALE GENOMIC DNA]</scope>
    <source>
        <strain evidence="2">JSM 076093</strain>
    </source>
</reference>